<feature type="domain" description="N-acetyltransferase" evidence="1">
    <location>
        <begin position="43"/>
        <end position="221"/>
    </location>
</feature>
<dbReference type="Gene3D" id="3.40.630.30">
    <property type="match status" value="1"/>
</dbReference>
<reference evidence="2 3" key="1">
    <citation type="journal article" date="1996" name="Mol. Microbiol.">
        <title>A set of ordered cosmids and a detailed genetic and physical map for the 8 Mb Streptomyces coelicolor A3(2) chromosome.</title>
        <authorList>
            <person name="Redenbach M."/>
            <person name="Kieser H.M."/>
            <person name="Denapaite D."/>
            <person name="Eichner A."/>
            <person name="Cullum J."/>
            <person name="Kinashi H."/>
            <person name="Hopwood D.A."/>
        </authorList>
    </citation>
    <scope>NUCLEOTIDE SEQUENCE [LARGE SCALE GENOMIC DNA]</scope>
    <source>
        <strain evidence="3">ATCC BAA-471 / A3(2) / M145</strain>
    </source>
</reference>
<protein>
    <submittedName>
        <fullName evidence="2">Acetyltransferase</fullName>
    </submittedName>
</protein>
<dbReference type="AlphaFoldDB" id="Q8R5N4"/>
<dbReference type="InterPro" id="IPR016181">
    <property type="entry name" value="Acyl_CoA_acyltransferase"/>
</dbReference>
<dbReference type="HOGENOM" id="CLU_096119_0_0_11"/>
<dbReference type="InParanoid" id="Q8R5N4"/>
<evidence type="ECO:0000313" key="2">
    <source>
        <dbReference type="EMBL" id="CAD30898.1"/>
    </source>
</evidence>
<dbReference type="GO" id="GO:0016747">
    <property type="term" value="F:acyltransferase activity, transferring groups other than amino-acyl groups"/>
    <property type="evidence" value="ECO:0007669"/>
    <property type="project" value="InterPro"/>
</dbReference>
<accession>Q8R5N4</accession>
<reference evidence="2 3" key="2">
    <citation type="journal article" date="2002" name="Nature">
        <title>Complete genome sequence of the model actinomycete Streptomyces coelicolor A3(2).</title>
        <authorList>
            <person name="Bentley S.D."/>
            <person name="Chater K.F."/>
            <person name="Cerdeno-Tarraga A.M."/>
            <person name="Challis G.L."/>
            <person name="Thomson N.R."/>
            <person name="James K.D."/>
            <person name="Harris D.E."/>
            <person name="Quail M.A."/>
            <person name="Kieser H."/>
            <person name="Harper D."/>
            <person name="Bateman A."/>
            <person name="Brown S."/>
            <person name="Chandra G."/>
            <person name="Chen C.W."/>
            <person name="Collins M."/>
            <person name="Cronin A."/>
            <person name="Fraser A."/>
            <person name="Goble A."/>
            <person name="Hidalgo J."/>
            <person name="Hornsby T."/>
            <person name="Howarth S."/>
            <person name="Huang C.H."/>
            <person name="Kieser T."/>
            <person name="Larke L."/>
            <person name="Murphy L."/>
            <person name="Oliver K."/>
            <person name="O'Neil S."/>
            <person name="Rabbinowitsch E."/>
            <person name="Rajandream M.A."/>
            <person name="Rutherford K."/>
            <person name="Rutter S."/>
            <person name="Seeger K."/>
            <person name="Saunders D."/>
            <person name="Sharp S."/>
            <person name="Squares R."/>
            <person name="Squares S."/>
            <person name="Taylor K."/>
            <person name="Warren T."/>
            <person name="Wietzorrek A."/>
            <person name="Woodward J."/>
            <person name="Barrell B.G."/>
            <person name="Parkhill J."/>
            <person name="Hopwood D.A."/>
        </authorList>
    </citation>
    <scope>NUCLEOTIDE SEQUENCE [LARGE SCALE GENOMIC DNA]</scope>
    <source>
        <strain evidence="3">ATCC BAA-471 / A3(2) / M145</strain>
    </source>
</reference>
<dbReference type="PATRIC" id="fig|100226.15.peg.986"/>
<dbReference type="PaxDb" id="100226-SCO0988"/>
<dbReference type="SUPFAM" id="SSF55729">
    <property type="entry name" value="Acyl-CoA N-acyltransferases (Nat)"/>
    <property type="match status" value="1"/>
</dbReference>
<dbReference type="STRING" id="100226.gene:17758571"/>
<dbReference type="eggNOG" id="COG1247">
    <property type="taxonomic scope" value="Bacteria"/>
</dbReference>
<dbReference type="OrthoDB" id="3371202at2"/>
<dbReference type="EMBL" id="AL645882">
    <property type="protein sequence ID" value="CAD30898.1"/>
    <property type="molecule type" value="Genomic_DNA"/>
</dbReference>
<keyword evidence="3" id="KW-1185">Reference proteome</keyword>
<organism evidence="2 3">
    <name type="scientific">Streptomyces coelicolor (strain ATCC BAA-471 / A3(2) / M145)</name>
    <dbReference type="NCBI Taxonomy" id="100226"/>
    <lineage>
        <taxon>Bacteria</taxon>
        <taxon>Bacillati</taxon>
        <taxon>Actinomycetota</taxon>
        <taxon>Actinomycetes</taxon>
        <taxon>Kitasatosporales</taxon>
        <taxon>Streptomycetaceae</taxon>
        <taxon>Streptomyces</taxon>
        <taxon>Streptomyces albidoflavus group</taxon>
    </lineage>
</organism>
<dbReference type="InterPro" id="IPR000182">
    <property type="entry name" value="GNAT_dom"/>
</dbReference>
<sequence>MATDAAGTVGVPLAGPQGPYCTLLAIRTQLQEGEGAVAAPPTPEVRVLRGEDVLAHADALRSVYVDAFCAPPWNEDEEKAAEFAARIPRDARRPGFTAALAVAGRDVLGFASGWTTSPPFPIDRCYPQAAAGLGARRTEDWLCGAFEVDELAVRPGAQGCGLAGELLEAVTAGAPEGRSWLLTSVRAPRAMAFYHRQGWCQATHPSPDGKGIVVFLGPRHPARGLVPLPL</sequence>
<name>Q8R5N4_STRCO</name>
<dbReference type="PROSITE" id="PS51186">
    <property type="entry name" value="GNAT"/>
    <property type="match status" value="1"/>
</dbReference>
<dbReference type="KEGG" id="sco:SCO0988"/>
<evidence type="ECO:0000259" key="1">
    <source>
        <dbReference type="PROSITE" id="PS51186"/>
    </source>
</evidence>
<dbReference type="EMBL" id="AL939107">
    <property type="protein sequence ID" value="CAD30898.1"/>
    <property type="molecule type" value="Genomic_DNA"/>
</dbReference>
<evidence type="ECO:0000313" key="3">
    <source>
        <dbReference type="Proteomes" id="UP000001973"/>
    </source>
</evidence>
<proteinExistence type="predicted"/>
<gene>
    <name evidence="2" type="ordered locus">SCO0988</name>
    <name evidence="2" type="ORF">2SCG2.01</name>
</gene>
<dbReference type="Pfam" id="PF00583">
    <property type="entry name" value="Acetyltransf_1"/>
    <property type="match status" value="1"/>
</dbReference>
<dbReference type="Proteomes" id="UP000001973">
    <property type="component" value="Chromosome"/>
</dbReference>